<feature type="signal peptide" evidence="5">
    <location>
        <begin position="1"/>
        <end position="21"/>
    </location>
</feature>
<accession>A0ABM7XDD1</accession>
<evidence type="ECO:0000256" key="5">
    <source>
        <dbReference type="SAM" id="SignalP"/>
    </source>
</evidence>
<evidence type="ECO:0000256" key="2">
    <source>
        <dbReference type="ARBA" id="ARBA00010333"/>
    </source>
</evidence>
<dbReference type="Proteomes" id="UP001162734">
    <property type="component" value="Chromosome"/>
</dbReference>
<dbReference type="RefSeq" id="WP_248342244.1">
    <property type="nucleotide sequence ID" value="NZ_AP025592.1"/>
</dbReference>
<reference evidence="9" key="1">
    <citation type="journal article" date="2022" name="Int. J. Syst. Evol. Microbiol.">
        <title>Anaeromyxobacter oryzae sp. nov., Anaeromyxobacter diazotrophicus sp. nov. and Anaeromyxobacter paludicola sp. nov., isolated from paddy soils.</title>
        <authorList>
            <person name="Itoh H."/>
            <person name="Xu Z."/>
            <person name="Mise K."/>
            <person name="Masuda Y."/>
            <person name="Ushijima N."/>
            <person name="Hayakawa C."/>
            <person name="Shiratori Y."/>
            <person name="Senoo K."/>
        </authorList>
    </citation>
    <scope>NUCLEOTIDE SEQUENCE [LARGE SCALE GENOMIC DNA]</scope>
    <source>
        <strain evidence="9">Red630</strain>
    </source>
</reference>
<comment type="similarity">
    <text evidence="2 4">Belongs to the bacterial solute-binding protein 3 family.</text>
</comment>
<protein>
    <submittedName>
        <fullName evidence="8">Amino acid ABC transporter substrate-binding protein</fullName>
    </submittedName>
</protein>
<dbReference type="PROSITE" id="PS01039">
    <property type="entry name" value="SBP_BACTERIAL_3"/>
    <property type="match status" value="1"/>
</dbReference>
<dbReference type="InterPro" id="IPR018313">
    <property type="entry name" value="SBP_3_CS"/>
</dbReference>
<evidence type="ECO:0000259" key="6">
    <source>
        <dbReference type="SMART" id="SM00062"/>
    </source>
</evidence>
<dbReference type="CDD" id="cd13626">
    <property type="entry name" value="PBP2_Cystine_like"/>
    <property type="match status" value="1"/>
</dbReference>
<comment type="subcellular location">
    <subcellularLocation>
        <location evidence="1">Cell envelope</location>
    </subcellularLocation>
</comment>
<feature type="domain" description="Ionotropic glutamate receptor C-terminal" evidence="7">
    <location>
        <begin position="24"/>
        <end position="250"/>
    </location>
</feature>
<organism evidence="8 9">
    <name type="scientific">Anaeromyxobacter paludicola</name>
    <dbReference type="NCBI Taxonomy" id="2918171"/>
    <lineage>
        <taxon>Bacteria</taxon>
        <taxon>Pseudomonadati</taxon>
        <taxon>Myxococcota</taxon>
        <taxon>Myxococcia</taxon>
        <taxon>Myxococcales</taxon>
        <taxon>Cystobacterineae</taxon>
        <taxon>Anaeromyxobacteraceae</taxon>
        <taxon>Anaeromyxobacter</taxon>
    </lineage>
</organism>
<gene>
    <name evidence="8" type="ORF">AMPC_29560</name>
</gene>
<evidence type="ECO:0000313" key="9">
    <source>
        <dbReference type="Proteomes" id="UP001162734"/>
    </source>
</evidence>
<evidence type="ECO:0000256" key="1">
    <source>
        <dbReference type="ARBA" id="ARBA00004196"/>
    </source>
</evidence>
<dbReference type="PANTHER" id="PTHR35936:SF19">
    <property type="entry name" value="AMINO-ACID-BINDING PROTEIN YXEM-RELATED"/>
    <property type="match status" value="1"/>
</dbReference>
<sequence length="254" mass="27881">MRTLKTALLAAVLLAAGAARAAPPLTVGTEGTYAPFTFFDQAKNLTGYDVEVMKEVGKRAGYDVKFVPTPWDSMFLALESRKFDLIANQIAKTPEREKKYAFTAPYLVSGAQIIVRGDRKDIHGLDDLRGKRVGTGVGSNYTKLLEEYNKTHSPKIELKYYEGNLPVVLQDIAAGRLDATVNDRLTAGYNAKQLKIDVKLVGEPIELVPSHFVVRKDAAGEAVAKKVDQALASLRQDGTLEKLSKSWFGADYTK</sequence>
<evidence type="ECO:0000256" key="4">
    <source>
        <dbReference type="RuleBase" id="RU003744"/>
    </source>
</evidence>
<name>A0ABM7XDD1_9BACT</name>
<feature type="domain" description="Solute-binding protein family 3/N-terminal" evidence="6">
    <location>
        <begin position="24"/>
        <end position="251"/>
    </location>
</feature>
<dbReference type="InterPro" id="IPR001638">
    <property type="entry name" value="Solute-binding_3/MltF_N"/>
</dbReference>
<dbReference type="SMART" id="SM00079">
    <property type="entry name" value="PBPe"/>
    <property type="match status" value="1"/>
</dbReference>
<dbReference type="SMART" id="SM00062">
    <property type="entry name" value="PBPb"/>
    <property type="match status" value="1"/>
</dbReference>
<proteinExistence type="inferred from homology"/>
<dbReference type="Pfam" id="PF00497">
    <property type="entry name" value="SBP_bac_3"/>
    <property type="match status" value="1"/>
</dbReference>
<keyword evidence="3 5" id="KW-0732">Signal</keyword>
<dbReference type="Gene3D" id="3.40.190.10">
    <property type="entry name" value="Periplasmic binding protein-like II"/>
    <property type="match status" value="2"/>
</dbReference>
<feature type="chain" id="PRO_5046650174" evidence="5">
    <location>
        <begin position="22"/>
        <end position="254"/>
    </location>
</feature>
<evidence type="ECO:0000259" key="7">
    <source>
        <dbReference type="SMART" id="SM00079"/>
    </source>
</evidence>
<dbReference type="EMBL" id="AP025592">
    <property type="protein sequence ID" value="BDG09843.1"/>
    <property type="molecule type" value="Genomic_DNA"/>
</dbReference>
<evidence type="ECO:0000256" key="3">
    <source>
        <dbReference type="ARBA" id="ARBA00022729"/>
    </source>
</evidence>
<dbReference type="InterPro" id="IPR001320">
    <property type="entry name" value="Iontro_rcpt_C"/>
</dbReference>
<keyword evidence="9" id="KW-1185">Reference proteome</keyword>
<dbReference type="PANTHER" id="PTHR35936">
    <property type="entry name" value="MEMBRANE-BOUND LYTIC MUREIN TRANSGLYCOSYLASE F"/>
    <property type="match status" value="1"/>
</dbReference>
<evidence type="ECO:0000313" key="8">
    <source>
        <dbReference type="EMBL" id="BDG09843.1"/>
    </source>
</evidence>
<dbReference type="SUPFAM" id="SSF53850">
    <property type="entry name" value="Periplasmic binding protein-like II"/>
    <property type="match status" value="1"/>
</dbReference>